<protein>
    <submittedName>
        <fullName evidence="7">Predicted protein</fullName>
    </submittedName>
</protein>
<dbReference type="KEGG" id="lbc:LACBIDRAFT_324227"/>
<dbReference type="CDD" id="cd00519">
    <property type="entry name" value="Lipase_3"/>
    <property type="match status" value="1"/>
</dbReference>
<evidence type="ECO:0000313" key="7">
    <source>
        <dbReference type="EMBL" id="EDR11939.1"/>
    </source>
</evidence>
<comment type="catalytic activity">
    <reaction evidence="3">
        <text>a diacylglycerol + H2O = a monoacylglycerol + a fatty acid + H(+)</text>
        <dbReference type="Rhea" id="RHEA:32731"/>
        <dbReference type="ChEBI" id="CHEBI:15377"/>
        <dbReference type="ChEBI" id="CHEBI:15378"/>
        <dbReference type="ChEBI" id="CHEBI:17408"/>
        <dbReference type="ChEBI" id="CHEBI:18035"/>
        <dbReference type="ChEBI" id="CHEBI:28868"/>
    </reaction>
</comment>
<proteinExistence type="inferred from homology"/>
<evidence type="ECO:0000313" key="8">
    <source>
        <dbReference type="Proteomes" id="UP000001194"/>
    </source>
</evidence>
<evidence type="ECO:0000256" key="5">
    <source>
        <dbReference type="SAM" id="SignalP"/>
    </source>
</evidence>
<keyword evidence="5" id="KW-0732">Signal</keyword>
<name>B0D151_LACBS</name>
<feature type="domain" description="Fungal lipase-type" evidence="6">
    <location>
        <begin position="87"/>
        <end position="233"/>
    </location>
</feature>
<dbReference type="Gene3D" id="3.40.50.1820">
    <property type="entry name" value="alpha/beta hydrolase"/>
    <property type="match status" value="1"/>
</dbReference>
<accession>B0D151</accession>
<keyword evidence="8" id="KW-1185">Reference proteome</keyword>
<evidence type="ECO:0000256" key="4">
    <source>
        <dbReference type="ARBA" id="ARBA00048461"/>
    </source>
</evidence>
<dbReference type="GO" id="GO:0006629">
    <property type="term" value="P:lipid metabolic process"/>
    <property type="evidence" value="ECO:0007669"/>
    <property type="project" value="InterPro"/>
</dbReference>
<evidence type="ECO:0000256" key="2">
    <source>
        <dbReference type="ARBA" id="ARBA00043996"/>
    </source>
</evidence>
<dbReference type="OrthoDB" id="438440at2759"/>
<dbReference type="AlphaFoldDB" id="B0D151"/>
<gene>
    <name evidence="7" type="ORF">LACBIDRAFT_324227</name>
</gene>
<organism evidence="8">
    <name type="scientific">Laccaria bicolor (strain S238N-H82 / ATCC MYA-4686)</name>
    <name type="common">Bicoloured deceiver</name>
    <name type="synonym">Laccaria laccata var. bicolor</name>
    <dbReference type="NCBI Taxonomy" id="486041"/>
    <lineage>
        <taxon>Eukaryota</taxon>
        <taxon>Fungi</taxon>
        <taxon>Dikarya</taxon>
        <taxon>Basidiomycota</taxon>
        <taxon>Agaricomycotina</taxon>
        <taxon>Agaricomycetes</taxon>
        <taxon>Agaricomycetidae</taxon>
        <taxon>Agaricales</taxon>
        <taxon>Agaricineae</taxon>
        <taxon>Hydnangiaceae</taxon>
        <taxon>Laccaria</taxon>
    </lineage>
</organism>
<evidence type="ECO:0000256" key="3">
    <source>
        <dbReference type="ARBA" id="ARBA00047591"/>
    </source>
</evidence>
<sequence>MRFSLGALPLGLVFNIFLGTLASPLLEQRDVGITQVTWGDLGRYSKYSSASYQLFCPKPLGNTLISQFSKKGTQGFIARDDTRQEIVIVFTGSLEPIDVFTDIHIIMSPLKSQGLTNVGDAYVHTGFLHAYNVVAADVLATVKKQLASYPTYRVVATGHSLGGSVASVAALTVRAAHPNVPLELYTYGQLLLLQYGQPRTGNQAFATLVEKTIGVDHIFRGVHTFDGIPTILFKALGYRHFGTEYWNFREPGTKDNVKICNGGEDSTCSDSIPSTFINVAHVGPYFGQLMALNPLLCLKA</sequence>
<dbReference type="SUPFAM" id="SSF53474">
    <property type="entry name" value="alpha/beta-Hydrolases"/>
    <property type="match status" value="1"/>
</dbReference>
<dbReference type="HOGENOM" id="CLU_032957_1_1_1"/>
<dbReference type="GeneID" id="6073027"/>
<dbReference type="PANTHER" id="PTHR45856">
    <property type="entry name" value="ALPHA/BETA-HYDROLASES SUPERFAMILY PROTEIN"/>
    <property type="match status" value="1"/>
</dbReference>
<dbReference type="Proteomes" id="UP000001194">
    <property type="component" value="Unassembled WGS sequence"/>
</dbReference>
<feature type="signal peptide" evidence="5">
    <location>
        <begin position="1"/>
        <end position="22"/>
    </location>
</feature>
<dbReference type="InterPro" id="IPR029058">
    <property type="entry name" value="AB_hydrolase_fold"/>
</dbReference>
<dbReference type="InterPro" id="IPR051218">
    <property type="entry name" value="Sec_MonoDiacylglyc_Lipase"/>
</dbReference>
<dbReference type="InParanoid" id="B0D151"/>
<reference evidence="7 8" key="1">
    <citation type="journal article" date="2008" name="Nature">
        <title>The genome of Laccaria bicolor provides insights into mycorrhizal symbiosis.</title>
        <authorList>
            <person name="Martin F."/>
            <person name="Aerts A."/>
            <person name="Ahren D."/>
            <person name="Brun A."/>
            <person name="Danchin E.G.J."/>
            <person name="Duchaussoy F."/>
            <person name="Gibon J."/>
            <person name="Kohler A."/>
            <person name="Lindquist E."/>
            <person name="Pereda V."/>
            <person name="Salamov A."/>
            <person name="Shapiro H.J."/>
            <person name="Wuyts J."/>
            <person name="Blaudez D."/>
            <person name="Buee M."/>
            <person name="Brokstein P."/>
            <person name="Canbaeck B."/>
            <person name="Cohen D."/>
            <person name="Courty P.E."/>
            <person name="Coutinho P.M."/>
            <person name="Delaruelle C."/>
            <person name="Detter J.C."/>
            <person name="Deveau A."/>
            <person name="DiFazio S."/>
            <person name="Duplessis S."/>
            <person name="Fraissinet-Tachet L."/>
            <person name="Lucic E."/>
            <person name="Frey-Klett P."/>
            <person name="Fourrey C."/>
            <person name="Feussner I."/>
            <person name="Gay G."/>
            <person name="Grimwood J."/>
            <person name="Hoegger P.J."/>
            <person name="Jain P."/>
            <person name="Kilaru S."/>
            <person name="Labbe J."/>
            <person name="Lin Y.C."/>
            <person name="Legue V."/>
            <person name="Le Tacon F."/>
            <person name="Marmeisse R."/>
            <person name="Melayah D."/>
            <person name="Montanini B."/>
            <person name="Muratet M."/>
            <person name="Nehls U."/>
            <person name="Niculita-Hirzel H."/>
            <person name="Oudot-Le Secq M.P."/>
            <person name="Peter M."/>
            <person name="Quesneville H."/>
            <person name="Rajashekar B."/>
            <person name="Reich M."/>
            <person name="Rouhier N."/>
            <person name="Schmutz J."/>
            <person name="Yin T."/>
            <person name="Chalot M."/>
            <person name="Henrissat B."/>
            <person name="Kuees U."/>
            <person name="Lucas S."/>
            <person name="Van de Peer Y."/>
            <person name="Podila G.K."/>
            <person name="Polle A."/>
            <person name="Pukkila P.J."/>
            <person name="Richardson P.M."/>
            <person name="Rouze P."/>
            <person name="Sanders I.R."/>
            <person name="Stajich J.E."/>
            <person name="Tunlid A."/>
            <person name="Tuskan G."/>
            <person name="Grigoriev I.V."/>
        </authorList>
    </citation>
    <scope>NUCLEOTIDE SEQUENCE [LARGE SCALE GENOMIC DNA]</scope>
    <source>
        <strain evidence="8">S238N-H82 / ATCC MYA-4686</strain>
    </source>
</reference>
<dbReference type="InterPro" id="IPR002921">
    <property type="entry name" value="Fungal_lipase-type"/>
</dbReference>
<comment type="similarity">
    <text evidence="2">Belongs to the AB hydrolase superfamily. Lipase family. Class 3 subfamily.</text>
</comment>
<dbReference type="RefSeq" id="XP_001877836.1">
    <property type="nucleotide sequence ID" value="XM_001877801.1"/>
</dbReference>
<feature type="chain" id="PRO_5002748404" evidence="5">
    <location>
        <begin position="23"/>
        <end position="300"/>
    </location>
</feature>
<comment type="catalytic activity">
    <reaction evidence="4">
        <text>a monoacylglycerol + H2O = glycerol + a fatty acid + H(+)</text>
        <dbReference type="Rhea" id="RHEA:15245"/>
        <dbReference type="ChEBI" id="CHEBI:15377"/>
        <dbReference type="ChEBI" id="CHEBI:15378"/>
        <dbReference type="ChEBI" id="CHEBI:17408"/>
        <dbReference type="ChEBI" id="CHEBI:17754"/>
        <dbReference type="ChEBI" id="CHEBI:28868"/>
    </reaction>
</comment>
<keyword evidence="1" id="KW-1015">Disulfide bond</keyword>
<dbReference type="PANTHER" id="PTHR45856:SF24">
    <property type="entry name" value="FUNGAL LIPASE-LIKE DOMAIN-CONTAINING PROTEIN"/>
    <property type="match status" value="1"/>
</dbReference>
<dbReference type="Pfam" id="PF01764">
    <property type="entry name" value="Lipase_3"/>
    <property type="match status" value="1"/>
</dbReference>
<evidence type="ECO:0000259" key="6">
    <source>
        <dbReference type="Pfam" id="PF01764"/>
    </source>
</evidence>
<dbReference type="EMBL" id="DS547095">
    <property type="protein sequence ID" value="EDR11939.1"/>
    <property type="molecule type" value="Genomic_DNA"/>
</dbReference>
<evidence type="ECO:0000256" key="1">
    <source>
        <dbReference type="ARBA" id="ARBA00023157"/>
    </source>
</evidence>